<name>D3F8R6_CONWI</name>
<dbReference type="eggNOG" id="COG3291">
    <property type="taxonomic scope" value="Bacteria"/>
</dbReference>
<protein>
    <recommendedName>
        <fullName evidence="5">Tandem-95 repeat protein</fullName>
    </recommendedName>
</protein>
<feature type="signal peptide" evidence="2">
    <location>
        <begin position="1"/>
        <end position="24"/>
    </location>
</feature>
<dbReference type="PANTHER" id="PTHR14139:SF2">
    <property type="entry name" value="CALSYNTENIN-1"/>
    <property type="match status" value="1"/>
</dbReference>
<evidence type="ECO:0000313" key="3">
    <source>
        <dbReference type="EMBL" id="ADB51030.1"/>
    </source>
</evidence>
<gene>
    <name evidence="3" type="ordered locus">Cwoe_2611</name>
</gene>
<dbReference type="NCBIfam" id="NF012211">
    <property type="entry name" value="tand_rpt_95"/>
    <property type="match status" value="2"/>
</dbReference>
<evidence type="ECO:0000313" key="4">
    <source>
        <dbReference type="Proteomes" id="UP000008229"/>
    </source>
</evidence>
<feature type="compositionally biased region" description="Pro residues" evidence="1">
    <location>
        <begin position="476"/>
        <end position="496"/>
    </location>
</feature>
<dbReference type="Gene3D" id="2.60.40.2810">
    <property type="match status" value="2"/>
</dbReference>
<dbReference type="PANTHER" id="PTHR14139">
    <property type="entry name" value="CALSYNTENIN"/>
    <property type="match status" value="1"/>
</dbReference>
<sequence length="2924" mass="289519" precursor="true">MRSFTLSATAALIALLCVVSTAAADVTQPQAQRKALHALDARSGSAPLVVFRSLSELRPGTRITAAGLTRLPQRARAGAARSRADLLRAAGVSIVEAPLVARVGSEPAWFFYADEAPYQAYQHPGRVVLVGQRTGNVTVSRTLDWPPLLDGRLPYFLRSYAGYRNPRTRAFERLWRPAAAANRGRATGSAAAGSAPAAIGPSAAIARVPTALERQVAAQLAAERSCAVRVGDTLGNFYDASSFDTTRAGVGAFFNRLATLDAGFLSVRYRVTSGATLQRFVARLIGERGCRDVFLYVAGGGYVAGGEPAVSVGVQGRRDGRVEQQVVTAGMLRAIMRAHPGTTFKLQLDAPGSGSFLPVLGGEPNLLAFLASSRTGESAFTALPDLVGAGGERLPNRYNADGLLEFSNRGLRGLECFVASDAEVAAATRAKAEGRSRSFLAWMLRRAYSLCGEGSLAELVRGNPSPVLRTFGFVPDPAPPTPAPTPPGPKPIPPGPTNAAPVASDLAVTTAEDSPLQLTLAGTDADGDRLTYAVTAQPAGGSVSDGSGAVRTFTPARDVHGRTSFAYTVSDGRASATATVTVTVTPVDDPPVVAAGDGTTSFVEDEGAVAVAPALTADDADGDAFEGATVTIADGFEAGSDELLFTDTAEISGAFDAASGVLRLSGGASAAAYRDALRSVAFRNTSQTPSTAPRGVRFVVVAAGAASAPATRALTVTDANELPQLGGAGGTVTFTEDVGPAVVVAGGLTVADSDDATLVSATVTIATGHAAGEDELLFVDQNGITGAWDAAAGVLRLTGGASVADYETALRSVRYRDTSQAPSTAPRTIAFRAADSSGAGAAVTATVAVVAVDDPPVLTAGGATAAFTEDDTAGVAIDPGLVVSDVDSARLESASVTAGAGFDPTEDELLVGPHATLTIVYDGLNGTLSISGSATVAEYQTLLRSVRYRNNDTDDPNTATRTFSFTAGDASGDGNTVTSDVTVTRVNDAPALGGGGGTLAFTEGDAATPIAGALTVADVDDATLASATVAIGAGFAAGEDELRFTNQSGIAGTWDGATGLLRLTGSASVADYQAALRSVSYANGSDDPSTAARTVSFRASDGDDESAAVTATVTVAAVNDAPLLGGGGSVATFTEDDATGVPVAPNLNATDADDADLASATVTLGSGYDAGEDELLFSGQNGIAGTWDAPTGVLRLTGAASVADYQAALRSIRYRNANTGRPSTAGRAVSISVSDGAAVSNAVATTVDVVAVNDAPRLVGGGVTATFREADGTAVAVDPAITASDPDDANAESATVTISGGYRSAEDELLFTAQSGIAGTWDVPTGVLRLTGAASVADYQAALRSVRYRNTSSNPDTANRTVGFVLHDGDAASGTVDAAVAVEASDDGLAVTTSPGTTTWGGVDLAVDAALTLRDPDTPDVTGARVQLTSGYSTGEDVLAFTDTAAITAAFDAGSGTLTLSGTASLADYQAALRAVRYRHVGGTFSAPERTIRFTADNAGGSDSATKQLSIGEAPQIASADAPLAYTENDPATAVVPTVTVTDANSADLTGATVTIAAGHAAGEDELSAGTSGTSIAAAFDGPTGTLRLTGTDTVANYQRVLRTVAYRNSSDDPSTAGRTVGFTVTDGVFSGSTTNTVTVAATNDAPRLTAGGGAPAYTEDGAAVAVDPALSVADVDDTQLGSATVSIGAGFSVGEDELHFTDQNGIIGTYSPASGVLTLVGAATVAEYQTALRSVTYRNGNAVNPSTAGRTISFVVRDGLAASAAAVTTLTVTPVNDAPQIVSGATLAYTENDAATAIDPALALSDGDSATLASATVTIGTGHVVGEDVLAFVNTASITGSFNSSTGRLTLTGPATVAEFQAALRSVRYANGSDDPSVAPRTVTFSVDDGSAVDPTASATATVNVTPVNDAPTVADETSRAVGNTRLAYGTTVPAGEPGRALTGVSVLSNDSDVDSPGPLRVNTVTSSTASFNGGAVSWNADGTFSYVPPAGFTGPDTLTYRVTDQDSPAQETAGSVVVTVTGRVWYVKNDAPAGGDGRSNGPFDTLAEADLSAGTASDTIYVFAGDGTATNLGGGVSLLDRQRLLGASKDLVVDGDTLFTGTPAGRPAIAGSVSLASENIVSGLSIAASGGEAIVGSGVGVVDRDGTIRDVAIDASGSAGGLRLSGTSGSWTVDDVGVRSANGDGIVVADAGTVGFSGAVTVDATGSGRGVALSRTALSGQIDSVTTANSSGTAVALVGTTGALTLDDLDLTSAAGGLLLDSSEAVVVNSSGSARVTAAGTAVDIRTDLSSPATAPQVALGSATSTGGANGISLDDAGAARLSVPNGTLSGQTSAAISVRGGSGDVAYGGTIGNGSGLSARVENRTGGTVTVSGAVNDGVDAGGGISMSGNSGGATVFSGATKTLDTGAQAAVDASFSGGHTLTFSGGGLDVDTTTGAGFRATTANGSGTVAVTGAANTIASGSGTALTIAGPDIDAANVTFRSVASNGAANGIVLSDTGAAGGLRVTGTGAAGSGGTIRSSTGAGIALTNTAAVQLAGIVVRDGLDDGIRGSGVAGFSLTDSSLVTANGDAAGDNGIEFAGLTGTAAFTAAEVSASAGRNVQIVNDSGALTAAFNSGTYSGTELSAVGGDGIYVEGTGTGTMGVTVDGATFTGNREDHVQVTTDATSTVQQTVTIRDTTMTNTVGQPGGSIALNPGGNATLAATVSGNRITGARGDAISVDAPGTRGNPQPVRIDATIAGNTIGTSGVSLSGSSAGNGIGVNSNGDAIVRTRITNNAIRQYANASGIRLVNNDGDGSLDATVQSNTIREPGPAADYGVWLLSGGGAPDAGTTCLDLGDASSAGLRNDLGTAGNVFDVRISQQDQARVQLPGYAGPADGTGVSAFIAANNDPVGTAAVSAVRGGISPIGYASTPGGADCAQP</sequence>
<dbReference type="HOGENOM" id="CLU_226388_0_0_11"/>
<keyword evidence="4" id="KW-1185">Reference proteome</keyword>
<dbReference type="eggNOG" id="COG5625">
    <property type="taxonomic scope" value="Bacteria"/>
</dbReference>
<reference evidence="3 4" key="1">
    <citation type="journal article" date="2010" name="Stand. Genomic Sci.">
        <title>Complete genome sequence of Conexibacter woesei type strain (ID131577).</title>
        <authorList>
            <person name="Pukall R."/>
            <person name="Lapidus A."/>
            <person name="Glavina Del Rio T."/>
            <person name="Copeland A."/>
            <person name="Tice H."/>
            <person name="Cheng J.-F."/>
            <person name="Lucas S."/>
            <person name="Chen F."/>
            <person name="Nolan M."/>
            <person name="Bruce D."/>
            <person name="Goodwin L."/>
            <person name="Pitluck S."/>
            <person name="Mavromatis K."/>
            <person name="Ivanova N."/>
            <person name="Ovchinnikova G."/>
            <person name="Pati A."/>
            <person name="Chen A."/>
            <person name="Palaniappan K."/>
            <person name="Land M."/>
            <person name="Hauser L."/>
            <person name="Chang Y.-J."/>
            <person name="Jeffries C.D."/>
            <person name="Chain P."/>
            <person name="Meincke L."/>
            <person name="Sims D."/>
            <person name="Brettin T."/>
            <person name="Detter J.C."/>
            <person name="Rohde M."/>
            <person name="Goeker M."/>
            <person name="Bristow J."/>
            <person name="Eisen J.A."/>
            <person name="Markowitz V."/>
            <person name="Kyrpides N.C."/>
            <person name="Klenk H.-P."/>
            <person name="Hugenholtz P."/>
        </authorList>
    </citation>
    <scope>NUCLEOTIDE SEQUENCE [LARGE SCALE GENOMIC DNA]</scope>
    <source>
        <strain evidence="4">DSM 14684 / CIP 108061 / JCM 11494 / NBRC 100937 / ID131577</strain>
    </source>
</reference>
<feature type="region of interest" description="Disordered" evidence="1">
    <location>
        <begin position="473"/>
        <end position="501"/>
    </location>
</feature>
<dbReference type="InterPro" id="IPR011050">
    <property type="entry name" value="Pectin_lyase_fold/virulence"/>
</dbReference>
<evidence type="ECO:0008006" key="5">
    <source>
        <dbReference type="Google" id="ProtNLM"/>
    </source>
</evidence>
<dbReference type="Pfam" id="PF17963">
    <property type="entry name" value="Big_9"/>
    <property type="match status" value="2"/>
</dbReference>
<dbReference type="KEGG" id="cwo:Cwoe_2611"/>
<keyword evidence="2" id="KW-0732">Signal</keyword>
<reference evidence="4" key="2">
    <citation type="submission" date="2010-01" db="EMBL/GenBank/DDBJ databases">
        <title>The complete genome of Conexibacter woesei DSM 14684.</title>
        <authorList>
            <consortium name="US DOE Joint Genome Institute (JGI-PGF)"/>
            <person name="Lucas S."/>
            <person name="Copeland A."/>
            <person name="Lapidus A."/>
            <person name="Glavina del Rio T."/>
            <person name="Dalin E."/>
            <person name="Tice H."/>
            <person name="Bruce D."/>
            <person name="Goodwin L."/>
            <person name="Pitluck S."/>
            <person name="Kyrpides N."/>
            <person name="Mavromatis K."/>
            <person name="Ivanova N."/>
            <person name="Mikhailova N."/>
            <person name="Chertkov O."/>
            <person name="Brettin T."/>
            <person name="Detter J.C."/>
            <person name="Han C."/>
            <person name="Larimer F."/>
            <person name="Land M."/>
            <person name="Hauser L."/>
            <person name="Markowitz V."/>
            <person name="Cheng J.-F."/>
            <person name="Hugenholtz P."/>
            <person name="Woyke T."/>
            <person name="Wu D."/>
            <person name="Pukall R."/>
            <person name="Steenblock K."/>
            <person name="Schneider S."/>
            <person name="Klenk H.-P."/>
            <person name="Eisen J.A."/>
        </authorList>
    </citation>
    <scope>NUCLEOTIDE SEQUENCE [LARGE SCALE GENOMIC DNA]</scope>
    <source>
        <strain evidence="4">DSM 14684 / CIP 108061 / JCM 11494 / NBRC 100937 / ID131577</strain>
    </source>
</reference>
<feature type="chain" id="PRO_5003043083" description="Tandem-95 repeat protein" evidence="2">
    <location>
        <begin position="25"/>
        <end position="2924"/>
    </location>
</feature>
<proteinExistence type="predicted"/>
<dbReference type="InterPro" id="IPR006626">
    <property type="entry name" value="PbH1"/>
</dbReference>
<accession>D3F8R6</accession>
<dbReference type="Proteomes" id="UP000008229">
    <property type="component" value="Chromosome"/>
</dbReference>
<evidence type="ECO:0000256" key="2">
    <source>
        <dbReference type="SAM" id="SignalP"/>
    </source>
</evidence>
<dbReference type="eggNOG" id="COG3210">
    <property type="taxonomic scope" value="Bacteria"/>
</dbReference>
<evidence type="ECO:0000256" key="1">
    <source>
        <dbReference type="SAM" id="MobiDB-lite"/>
    </source>
</evidence>
<dbReference type="SMART" id="SM00710">
    <property type="entry name" value="PbH1"/>
    <property type="match status" value="14"/>
</dbReference>
<dbReference type="EMBL" id="CP001854">
    <property type="protein sequence ID" value="ADB51030.1"/>
    <property type="molecule type" value="Genomic_DNA"/>
</dbReference>
<dbReference type="SUPFAM" id="SSF51126">
    <property type="entry name" value="Pectin lyase-like"/>
    <property type="match status" value="1"/>
</dbReference>
<organism evidence="3 4">
    <name type="scientific">Conexibacter woesei (strain DSM 14684 / CCUG 47730 / CIP 108061 / JCM 11494 / NBRC 100937 / ID131577)</name>
    <dbReference type="NCBI Taxonomy" id="469383"/>
    <lineage>
        <taxon>Bacteria</taxon>
        <taxon>Bacillati</taxon>
        <taxon>Actinomycetota</taxon>
        <taxon>Thermoleophilia</taxon>
        <taxon>Solirubrobacterales</taxon>
        <taxon>Conexibacteraceae</taxon>
        <taxon>Conexibacter</taxon>
    </lineage>
</organism>
<dbReference type="STRING" id="469383.Cwoe_2611"/>